<evidence type="ECO:0000256" key="9">
    <source>
        <dbReference type="ARBA" id="ARBA00047493"/>
    </source>
</evidence>
<reference evidence="13" key="2">
    <citation type="submission" date="2021-09" db="EMBL/GenBank/DDBJ databases">
        <authorList>
            <person name="Gilroy R."/>
        </authorList>
    </citation>
    <scope>NUCLEOTIDE SEQUENCE</scope>
    <source>
        <strain evidence="13">CHK173-2119</strain>
    </source>
</reference>
<dbReference type="InterPro" id="IPR001645">
    <property type="entry name" value="Folylpolyglutamate_synth"/>
</dbReference>
<dbReference type="PIRSF" id="PIRSF001563">
    <property type="entry name" value="Folylpolyglu_synth"/>
    <property type="match status" value="1"/>
</dbReference>
<dbReference type="GO" id="GO:0004326">
    <property type="term" value="F:tetrahydrofolylpolyglutamate synthase activity"/>
    <property type="evidence" value="ECO:0007669"/>
    <property type="project" value="UniProtKB-EC"/>
</dbReference>
<gene>
    <name evidence="13" type="ORF">K8W17_01845</name>
</gene>
<evidence type="ECO:0000313" key="14">
    <source>
        <dbReference type="Proteomes" id="UP000774947"/>
    </source>
</evidence>
<comment type="catalytic activity">
    <reaction evidence="9">
        <text>(6S)-5,6,7,8-tetrahydrofolyl-(gamma-L-Glu)(n) + L-glutamate + ATP = (6S)-5,6,7,8-tetrahydrofolyl-(gamma-L-Glu)(n+1) + ADP + phosphate + H(+)</text>
        <dbReference type="Rhea" id="RHEA:10580"/>
        <dbReference type="Rhea" id="RHEA-COMP:14738"/>
        <dbReference type="Rhea" id="RHEA-COMP:14740"/>
        <dbReference type="ChEBI" id="CHEBI:15378"/>
        <dbReference type="ChEBI" id="CHEBI:29985"/>
        <dbReference type="ChEBI" id="CHEBI:30616"/>
        <dbReference type="ChEBI" id="CHEBI:43474"/>
        <dbReference type="ChEBI" id="CHEBI:141005"/>
        <dbReference type="ChEBI" id="CHEBI:456216"/>
        <dbReference type="EC" id="6.3.2.17"/>
    </reaction>
</comment>
<dbReference type="InterPro" id="IPR036565">
    <property type="entry name" value="Mur-like_cat_sf"/>
</dbReference>
<comment type="similarity">
    <text evidence="1 10">Belongs to the folylpolyglutamate synthase family.</text>
</comment>
<keyword evidence="3 10" id="KW-0436">Ligase</keyword>
<dbReference type="SUPFAM" id="SSF53623">
    <property type="entry name" value="MurD-like peptide ligases, catalytic domain"/>
    <property type="match status" value="1"/>
</dbReference>
<name>A0A921DU67_9LACO</name>
<dbReference type="GO" id="GO:0005737">
    <property type="term" value="C:cytoplasm"/>
    <property type="evidence" value="ECO:0007669"/>
    <property type="project" value="TreeGrafter"/>
</dbReference>
<evidence type="ECO:0000256" key="1">
    <source>
        <dbReference type="ARBA" id="ARBA00008276"/>
    </source>
</evidence>
<dbReference type="InterPro" id="IPR013221">
    <property type="entry name" value="Mur_ligase_cen"/>
</dbReference>
<dbReference type="PROSITE" id="PS01012">
    <property type="entry name" value="FOLYLPOLYGLU_SYNT_2"/>
    <property type="match status" value="1"/>
</dbReference>
<comment type="caution">
    <text evidence="13">The sequence shown here is derived from an EMBL/GenBank/DDBJ whole genome shotgun (WGS) entry which is preliminary data.</text>
</comment>
<dbReference type="EC" id="6.3.2.17" evidence="2"/>
<accession>A0A921DU67</accession>
<dbReference type="GO" id="GO:0005524">
    <property type="term" value="F:ATP binding"/>
    <property type="evidence" value="ECO:0007669"/>
    <property type="project" value="UniProtKB-KW"/>
</dbReference>
<dbReference type="AlphaFoldDB" id="A0A921DU67"/>
<dbReference type="Proteomes" id="UP000774947">
    <property type="component" value="Unassembled WGS sequence"/>
</dbReference>
<dbReference type="InterPro" id="IPR004101">
    <property type="entry name" value="Mur_ligase_C"/>
</dbReference>
<dbReference type="Gene3D" id="3.40.1190.10">
    <property type="entry name" value="Mur-like, catalytic domain"/>
    <property type="match status" value="1"/>
</dbReference>
<dbReference type="SUPFAM" id="SSF53244">
    <property type="entry name" value="MurD-like peptide ligases, peptide-binding domain"/>
    <property type="match status" value="1"/>
</dbReference>
<dbReference type="PANTHER" id="PTHR11136:SF0">
    <property type="entry name" value="DIHYDROFOLATE SYNTHETASE-RELATED"/>
    <property type="match status" value="1"/>
</dbReference>
<feature type="domain" description="Mur ligase central" evidence="12">
    <location>
        <begin position="46"/>
        <end position="191"/>
    </location>
</feature>
<keyword evidence="5 10" id="KW-0547">Nucleotide-binding</keyword>
<proteinExistence type="inferred from homology"/>
<protein>
    <recommendedName>
        <fullName evidence="2">tetrahydrofolate synthase</fullName>
        <ecNumber evidence="2">6.3.2.17</ecNumber>
    </recommendedName>
    <alternativeName>
        <fullName evidence="8">Tetrahydrofolylpolyglutamate synthase</fullName>
    </alternativeName>
</protein>
<dbReference type="InterPro" id="IPR036615">
    <property type="entry name" value="Mur_ligase_C_dom_sf"/>
</dbReference>
<evidence type="ECO:0000256" key="4">
    <source>
        <dbReference type="ARBA" id="ARBA00022723"/>
    </source>
</evidence>
<organism evidence="13 14">
    <name type="scientific">Lapidilactobacillus dextrinicus</name>
    <dbReference type="NCBI Taxonomy" id="51664"/>
    <lineage>
        <taxon>Bacteria</taxon>
        <taxon>Bacillati</taxon>
        <taxon>Bacillota</taxon>
        <taxon>Bacilli</taxon>
        <taxon>Lactobacillales</taxon>
        <taxon>Lactobacillaceae</taxon>
        <taxon>Lapidilactobacillus</taxon>
    </lineage>
</organism>
<evidence type="ECO:0000256" key="3">
    <source>
        <dbReference type="ARBA" id="ARBA00022598"/>
    </source>
</evidence>
<dbReference type="GO" id="GO:0008841">
    <property type="term" value="F:dihydrofolate synthase activity"/>
    <property type="evidence" value="ECO:0007669"/>
    <property type="project" value="TreeGrafter"/>
</dbReference>
<keyword evidence="6 10" id="KW-0067">ATP-binding</keyword>
<evidence type="ECO:0000256" key="2">
    <source>
        <dbReference type="ARBA" id="ARBA00013025"/>
    </source>
</evidence>
<evidence type="ECO:0000256" key="7">
    <source>
        <dbReference type="ARBA" id="ARBA00022842"/>
    </source>
</evidence>
<dbReference type="NCBIfam" id="TIGR01499">
    <property type="entry name" value="folC"/>
    <property type="match status" value="1"/>
</dbReference>
<evidence type="ECO:0000313" key="13">
    <source>
        <dbReference type="EMBL" id="HJE14806.1"/>
    </source>
</evidence>
<evidence type="ECO:0000259" key="11">
    <source>
        <dbReference type="Pfam" id="PF02875"/>
    </source>
</evidence>
<dbReference type="InterPro" id="IPR018109">
    <property type="entry name" value="Folylpolyglutamate_synth_CS"/>
</dbReference>
<evidence type="ECO:0000256" key="5">
    <source>
        <dbReference type="ARBA" id="ARBA00022741"/>
    </source>
</evidence>
<evidence type="ECO:0000256" key="8">
    <source>
        <dbReference type="ARBA" id="ARBA00030592"/>
    </source>
</evidence>
<dbReference type="Pfam" id="PF08245">
    <property type="entry name" value="Mur_ligase_M"/>
    <property type="match status" value="1"/>
</dbReference>
<evidence type="ECO:0000259" key="12">
    <source>
        <dbReference type="Pfam" id="PF08245"/>
    </source>
</evidence>
<keyword evidence="4" id="KW-0479">Metal-binding</keyword>
<dbReference type="Gene3D" id="3.90.190.20">
    <property type="entry name" value="Mur ligase, C-terminal domain"/>
    <property type="match status" value="1"/>
</dbReference>
<evidence type="ECO:0000256" key="10">
    <source>
        <dbReference type="PIRNR" id="PIRNR001563"/>
    </source>
</evidence>
<dbReference type="EMBL" id="DYXY01000044">
    <property type="protein sequence ID" value="HJE14806.1"/>
    <property type="molecule type" value="Genomic_DNA"/>
</dbReference>
<dbReference type="GO" id="GO:0046872">
    <property type="term" value="F:metal ion binding"/>
    <property type="evidence" value="ECO:0007669"/>
    <property type="project" value="UniProtKB-KW"/>
</dbReference>
<reference evidence="13" key="1">
    <citation type="journal article" date="2021" name="PeerJ">
        <title>Extensive microbial diversity within the chicken gut microbiome revealed by metagenomics and culture.</title>
        <authorList>
            <person name="Gilroy R."/>
            <person name="Ravi A."/>
            <person name="Getino M."/>
            <person name="Pursley I."/>
            <person name="Horton D.L."/>
            <person name="Alikhan N.F."/>
            <person name="Baker D."/>
            <person name="Gharbi K."/>
            <person name="Hall N."/>
            <person name="Watson M."/>
            <person name="Adriaenssens E.M."/>
            <person name="Foster-Nyarko E."/>
            <person name="Jarju S."/>
            <person name="Secka A."/>
            <person name="Antonio M."/>
            <person name="Oren A."/>
            <person name="Chaudhuri R.R."/>
            <person name="La Ragione R."/>
            <person name="Hildebrand F."/>
            <person name="Pallen M.J."/>
        </authorList>
    </citation>
    <scope>NUCLEOTIDE SEQUENCE</scope>
    <source>
        <strain evidence="13">CHK173-2119</strain>
    </source>
</reference>
<evidence type="ECO:0000256" key="6">
    <source>
        <dbReference type="ARBA" id="ARBA00022840"/>
    </source>
</evidence>
<dbReference type="PANTHER" id="PTHR11136">
    <property type="entry name" value="FOLYLPOLYGLUTAMATE SYNTHASE-RELATED"/>
    <property type="match status" value="1"/>
</dbReference>
<keyword evidence="7" id="KW-0460">Magnesium</keyword>
<sequence>MFATIEEALAYIHSRPKFHRENKLTLMKQALALFDNPQDTFPSIHVTGTNGKGSVSHLISELLVAHGYQVGLFTSPFILRFNERIQLNNQQIGDADLLQLVNQVKTKLDAADLTLTEFELDTVLMFVYFAQQQIDVGVIEVGIGGEHDRTNVIEAMIGVIVSIGLDHEQIIGPTLADIAQEKAGIIKKKQTTILGDLPESTRSIITDKLTEKSATGLWLGQQLQLTKVKINAGTANFSLKGPADLQLDHLQMPAFADWQVTDASLAIVAAVEFLQKQQTTLAVPILRRVLSKFNVAGRMELLSREPLIMIDGAHNINAITALIAGVKRSFPNKQVYLTMGMMADKDIAQVADLLAKTNWQVTWTTIPNSARAASEADLRQVLGESINYTSTWQEALQQAITASGGDGLYLFAGSFYLITDVRRFLLATEADN</sequence>
<feature type="domain" description="Mur ligase C-terminal" evidence="11">
    <location>
        <begin position="297"/>
        <end position="415"/>
    </location>
</feature>
<dbReference type="Pfam" id="PF02875">
    <property type="entry name" value="Mur_ligase_C"/>
    <property type="match status" value="1"/>
</dbReference>